<evidence type="ECO:0000259" key="1">
    <source>
        <dbReference type="Pfam" id="PF01593"/>
    </source>
</evidence>
<dbReference type="STRING" id="4781.A0A0P1B0R6"/>
<proteinExistence type="predicted"/>
<dbReference type="InterPro" id="IPR036188">
    <property type="entry name" value="FAD/NAD-bd_sf"/>
</dbReference>
<dbReference type="SUPFAM" id="SSF51905">
    <property type="entry name" value="FAD/NAD(P)-binding domain"/>
    <property type="match status" value="1"/>
</dbReference>
<dbReference type="Pfam" id="PF13450">
    <property type="entry name" value="NAD_binding_8"/>
    <property type="match status" value="1"/>
</dbReference>
<dbReference type="GeneID" id="36400518"/>
<feature type="domain" description="Amine oxidase" evidence="1">
    <location>
        <begin position="134"/>
        <end position="349"/>
    </location>
</feature>
<organism evidence="2 3">
    <name type="scientific">Plasmopara halstedii</name>
    <name type="common">Downy mildew of sunflower</name>
    <dbReference type="NCBI Taxonomy" id="4781"/>
    <lineage>
        <taxon>Eukaryota</taxon>
        <taxon>Sar</taxon>
        <taxon>Stramenopiles</taxon>
        <taxon>Oomycota</taxon>
        <taxon>Peronosporomycetes</taxon>
        <taxon>Peronosporales</taxon>
        <taxon>Peronosporaceae</taxon>
        <taxon>Plasmopara</taxon>
    </lineage>
</organism>
<dbReference type="GO" id="GO:0005576">
    <property type="term" value="C:extracellular region"/>
    <property type="evidence" value="ECO:0007669"/>
    <property type="project" value="TreeGrafter"/>
</dbReference>
<dbReference type="OMA" id="ICGGDAF"/>
<evidence type="ECO:0000313" key="3">
    <source>
        <dbReference type="Proteomes" id="UP000054928"/>
    </source>
</evidence>
<dbReference type="AlphaFoldDB" id="A0A0P1B0R6"/>
<dbReference type="OrthoDB" id="2161133at2759"/>
<dbReference type="Proteomes" id="UP000054928">
    <property type="component" value="Unassembled WGS sequence"/>
</dbReference>
<keyword evidence="3" id="KW-1185">Reference proteome</keyword>
<name>A0A0P1B0R6_PLAHL</name>
<dbReference type="PANTHER" id="PTHR23357">
    <property type="entry name" value="RENALASE"/>
    <property type="match status" value="1"/>
</dbReference>
<dbReference type="InterPro" id="IPR040174">
    <property type="entry name" value="RNLS"/>
</dbReference>
<protein>
    <recommendedName>
        <fullName evidence="1">Amine oxidase domain-containing protein</fullName>
    </recommendedName>
</protein>
<dbReference type="GO" id="GO:0016651">
    <property type="term" value="F:oxidoreductase activity, acting on NAD(P)H"/>
    <property type="evidence" value="ECO:0007669"/>
    <property type="project" value="InterPro"/>
</dbReference>
<reference evidence="3" key="1">
    <citation type="submission" date="2014-09" db="EMBL/GenBank/DDBJ databases">
        <authorList>
            <person name="Sharma Rahul"/>
            <person name="Thines Marco"/>
        </authorList>
    </citation>
    <scope>NUCLEOTIDE SEQUENCE [LARGE SCALE GENOMIC DNA]</scope>
</reference>
<dbReference type="EMBL" id="CCYD01002887">
    <property type="protein sequence ID" value="CEG47980.1"/>
    <property type="molecule type" value="Genomic_DNA"/>
</dbReference>
<dbReference type="Gene3D" id="3.50.50.60">
    <property type="entry name" value="FAD/NAD(P)-binding domain"/>
    <property type="match status" value="1"/>
</dbReference>
<dbReference type="Gene3D" id="3.90.660.10">
    <property type="match status" value="1"/>
</dbReference>
<accession>A0A0P1B0R6</accession>
<dbReference type="RefSeq" id="XP_024584349.1">
    <property type="nucleotide sequence ID" value="XM_024719008.1"/>
</dbReference>
<sequence length="356" mass="39796">MGKTLIVGGGLTGAALARLMQEAKITAGYASEIIVWERNSLLGGRVMSRSFPKQREIHVDMGAQYWTPKSAHNEKCRQKLMQSGYLVPFAESAIAQDPYKGSAKMHWVCPDGKGFRAVVEHLLEAIDTSFQLLDDKHIQVTTSDGEQEIVNALVLTCPIPNVLPILDKSCSLCIAPAIRRALEDVKFSQRFAAAYVFEQKANSFVQNLGWTAKYVLRDESDTIRFMCWDHLKKQTSKSMFPVLLVHTSVTFGSTYMDDTRNNDEILAMITEALRNIMPSLPTEQHARLHRWRISQVSMPYKDPNEIEANSPSSYLLLNRNPPIIVAGDSFLGSYFDSCLTSAKDVADLLLRSSTTT</sequence>
<dbReference type="PANTHER" id="PTHR23357:SF1">
    <property type="entry name" value="RENALASE"/>
    <property type="match status" value="1"/>
</dbReference>
<dbReference type="InterPro" id="IPR002937">
    <property type="entry name" value="Amino_oxidase"/>
</dbReference>
<evidence type="ECO:0000313" key="2">
    <source>
        <dbReference type="EMBL" id="CEG47980.1"/>
    </source>
</evidence>
<dbReference type="Pfam" id="PF01593">
    <property type="entry name" value="Amino_oxidase"/>
    <property type="match status" value="1"/>
</dbReference>